<keyword evidence="3" id="KW-1185">Reference proteome</keyword>
<dbReference type="Proteomes" id="UP000193560">
    <property type="component" value="Unassembled WGS sequence"/>
</dbReference>
<feature type="domain" description="F-box" evidence="1">
    <location>
        <begin position="6"/>
        <end position="49"/>
    </location>
</feature>
<comment type="caution">
    <text evidence="2">The sequence shown here is derived from an EMBL/GenBank/DDBJ whole genome shotgun (WGS) entry which is preliminary data.</text>
</comment>
<dbReference type="Pfam" id="PF12937">
    <property type="entry name" value="F-box-like"/>
    <property type="match status" value="1"/>
</dbReference>
<dbReference type="InterPro" id="IPR032675">
    <property type="entry name" value="LRR_dom_sf"/>
</dbReference>
<dbReference type="STRING" id="90262.A0A1X2HYU7"/>
<proteinExistence type="predicted"/>
<reference evidence="2 3" key="1">
    <citation type="submission" date="2016-07" db="EMBL/GenBank/DDBJ databases">
        <title>Pervasive Adenine N6-methylation of Active Genes in Fungi.</title>
        <authorList>
            <consortium name="DOE Joint Genome Institute"/>
            <person name="Mondo S.J."/>
            <person name="Dannebaum R.O."/>
            <person name="Kuo R.C."/>
            <person name="Labutti K."/>
            <person name="Haridas S."/>
            <person name="Kuo A."/>
            <person name="Salamov A."/>
            <person name="Ahrendt S.R."/>
            <person name="Lipzen A."/>
            <person name="Sullivan W."/>
            <person name="Andreopoulos W.B."/>
            <person name="Clum A."/>
            <person name="Lindquist E."/>
            <person name="Daum C."/>
            <person name="Ramamoorthy G.K."/>
            <person name="Gryganskyi A."/>
            <person name="Culley D."/>
            <person name="Magnuson J.K."/>
            <person name="James T.Y."/>
            <person name="O'Malley M.A."/>
            <person name="Stajich J.E."/>
            <person name="Spatafora J.W."/>
            <person name="Visel A."/>
            <person name="Grigoriev I.V."/>
        </authorList>
    </citation>
    <scope>NUCLEOTIDE SEQUENCE [LARGE SCALE GENOMIC DNA]</scope>
    <source>
        <strain evidence="2 3">NRRL 1336</strain>
    </source>
</reference>
<dbReference type="InterPro" id="IPR036047">
    <property type="entry name" value="F-box-like_dom_sf"/>
</dbReference>
<dbReference type="GO" id="GO:0031146">
    <property type="term" value="P:SCF-dependent proteasomal ubiquitin-dependent protein catabolic process"/>
    <property type="evidence" value="ECO:0007669"/>
    <property type="project" value="TreeGrafter"/>
</dbReference>
<gene>
    <name evidence="2" type="ORF">BCR42DRAFT_496627</name>
</gene>
<organism evidence="2 3">
    <name type="scientific">Absidia repens</name>
    <dbReference type="NCBI Taxonomy" id="90262"/>
    <lineage>
        <taxon>Eukaryota</taxon>
        <taxon>Fungi</taxon>
        <taxon>Fungi incertae sedis</taxon>
        <taxon>Mucoromycota</taxon>
        <taxon>Mucoromycotina</taxon>
        <taxon>Mucoromycetes</taxon>
        <taxon>Mucorales</taxon>
        <taxon>Cunninghamellaceae</taxon>
        <taxon>Absidia</taxon>
    </lineage>
</organism>
<evidence type="ECO:0000313" key="2">
    <source>
        <dbReference type="EMBL" id="ORZ05632.1"/>
    </source>
</evidence>
<name>A0A1X2HYU7_9FUNG</name>
<dbReference type="InterPro" id="IPR001810">
    <property type="entry name" value="F-box_dom"/>
</dbReference>
<sequence>MTIDRRLPCELISLILSQLNKKKDLYACTLVNHVFYKEATPLLWRHLDIGNVPTFTSITAALKQQQQQQHGQLALLGTFVRSIVIIKSYMSAKDSRCFALATFSDDDLLALIQHVPFLTDLILQDGRHITDRSFEHVPQYIPHLTHLYLGHSQITQRSMEAMVRHWHPHLTRLELEYCHNLDADLFSALVPCTALQHLAITRCHLDAMNDPHIAPSAARHVLALTNLTTLRIQDWTSDYTSLVTAAAAAAGGWPQLTHICLDACLEMTDDMAIAFLQSHPHLTYLELRTSKITDKTLDAIPMYLPDVVEVRLNSNPGITPDGLRRLLRTCQHLELVMCLGCGILKEHFPERDEGAMVIDCDYDAEENIEGPL</sequence>
<dbReference type="AlphaFoldDB" id="A0A1X2HYU7"/>
<dbReference type="OrthoDB" id="421226at2759"/>
<dbReference type="GO" id="GO:0019005">
    <property type="term" value="C:SCF ubiquitin ligase complex"/>
    <property type="evidence" value="ECO:0007669"/>
    <property type="project" value="TreeGrafter"/>
</dbReference>
<dbReference type="InterPro" id="IPR001611">
    <property type="entry name" value="Leu-rich_rpt"/>
</dbReference>
<accession>A0A1X2HYU7</accession>
<protein>
    <recommendedName>
        <fullName evidence="1">F-box domain-containing protein</fullName>
    </recommendedName>
</protein>
<dbReference type="PANTHER" id="PTHR13318">
    <property type="entry name" value="PARTNER OF PAIRED, ISOFORM B-RELATED"/>
    <property type="match status" value="1"/>
</dbReference>
<evidence type="ECO:0000259" key="1">
    <source>
        <dbReference type="Pfam" id="PF12937"/>
    </source>
</evidence>
<evidence type="ECO:0000313" key="3">
    <source>
        <dbReference type="Proteomes" id="UP000193560"/>
    </source>
</evidence>
<dbReference type="SUPFAM" id="SSF52047">
    <property type="entry name" value="RNI-like"/>
    <property type="match status" value="1"/>
</dbReference>
<dbReference type="EMBL" id="MCGE01000043">
    <property type="protein sequence ID" value="ORZ05632.1"/>
    <property type="molecule type" value="Genomic_DNA"/>
</dbReference>
<dbReference type="Gene3D" id="3.80.10.10">
    <property type="entry name" value="Ribonuclease Inhibitor"/>
    <property type="match status" value="2"/>
</dbReference>
<dbReference type="Pfam" id="PF13516">
    <property type="entry name" value="LRR_6"/>
    <property type="match status" value="1"/>
</dbReference>
<dbReference type="SUPFAM" id="SSF81383">
    <property type="entry name" value="F-box domain"/>
    <property type="match status" value="1"/>
</dbReference>